<dbReference type="GeneID" id="28736263"/>
<gene>
    <name evidence="4" type="ORF">AB675_4256</name>
</gene>
<protein>
    <submittedName>
        <fullName evidence="4">S-M checkpoint control protein rad4</fullName>
    </submittedName>
</protein>
<feature type="domain" description="BRCT" evidence="3">
    <location>
        <begin position="6"/>
        <end position="71"/>
    </location>
</feature>
<dbReference type="InterPro" id="IPR059215">
    <property type="entry name" value="BRCT2_TopBP1-like"/>
</dbReference>
<dbReference type="InterPro" id="IPR036420">
    <property type="entry name" value="BRCT_dom_sf"/>
</dbReference>
<evidence type="ECO:0000313" key="4">
    <source>
        <dbReference type="EMBL" id="KPI38535.1"/>
    </source>
</evidence>
<evidence type="ECO:0000313" key="5">
    <source>
        <dbReference type="Proteomes" id="UP000038010"/>
    </source>
</evidence>
<dbReference type="OrthoDB" id="251770at2759"/>
<dbReference type="SMART" id="SM00292">
    <property type="entry name" value="BRCT"/>
    <property type="match status" value="3"/>
</dbReference>
<organism evidence="4 5">
    <name type="scientific">Cyphellophora attinorum</name>
    <dbReference type="NCBI Taxonomy" id="1664694"/>
    <lineage>
        <taxon>Eukaryota</taxon>
        <taxon>Fungi</taxon>
        <taxon>Dikarya</taxon>
        <taxon>Ascomycota</taxon>
        <taxon>Pezizomycotina</taxon>
        <taxon>Eurotiomycetes</taxon>
        <taxon>Chaetothyriomycetidae</taxon>
        <taxon>Chaetothyriales</taxon>
        <taxon>Cyphellophoraceae</taxon>
        <taxon>Cyphellophora</taxon>
    </lineage>
</organism>
<dbReference type="RefSeq" id="XP_017998498.1">
    <property type="nucleotide sequence ID" value="XM_018144383.1"/>
</dbReference>
<dbReference type="CDD" id="cd17731">
    <property type="entry name" value="BRCT_TopBP1_rpt2_like"/>
    <property type="match status" value="1"/>
</dbReference>
<dbReference type="PANTHER" id="PTHR13561">
    <property type="entry name" value="DNA REPLICATION REGULATOR DPB11-RELATED"/>
    <property type="match status" value="1"/>
</dbReference>
<dbReference type="SUPFAM" id="SSF52113">
    <property type="entry name" value="BRCT domain"/>
    <property type="match status" value="4"/>
</dbReference>
<evidence type="ECO:0000256" key="1">
    <source>
        <dbReference type="ARBA" id="ARBA00022737"/>
    </source>
</evidence>
<dbReference type="CDD" id="cd18433">
    <property type="entry name" value="BRCT_Rad4_rpt3"/>
    <property type="match status" value="1"/>
</dbReference>
<comment type="caution">
    <text evidence="4">The sequence shown here is derived from an EMBL/GenBank/DDBJ whole genome shotgun (WGS) entry which is preliminary data.</text>
</comment>
<dbReference type="GO" id="GO:0033314">
    <property type="term" value="P:mitotic DNA replication checkpoint signaling"/>
    <property type="evidence" value="ECO:0007669"/>
    <property type="project" value="TreeGrafter"/>
</dbReference>
<feature type="domain" description="BRCT" evidence="3">
    <location>
        <begin position="391"/>
        <end position="476"/>
    </location>
</feature>
<reference evidence="4 5" key="1">
    <citation type="submission" date="2015-06" db="EMBL/GenBank/DDBJ databases">
        <title>Draft genome of the ant-associated black yeast Phialophora attae CBS 131958.</title>
        <authorList>
            <person name="Moreno L.F."/>
            <person name="Stielow B.J."/>
            <person name="de Hoog S."/>
            <person name="Vicente V.A."/>
            <person name="Weiss V.A."/>
            <person name="de Vries M."/>
            <person name="Cruz L.M."/>
            <person name="Souza E.M."/>
        </authorList>
    </citation>
    <scope>NUCLEOTIDE SEQUENCE [LARGE SCALE GENOMIC DNA]</scope>
    <source>
        <strain evidence="4 5">CBS 131958</strain>
    </source>
</reference>
<feature type="region of interest" description="Disordered" evidence="2">
    <location>
        <begin position="694"/>
        <end position="752"/>
    </location>
</feature>
<accession>A0A0N1H1Z2</accession>
<name>A0A0N1H1Z2_9EURO</name>
<sequence>MRADGWQEKPLQGAVVCCTSISPELRSRYAEYVVQMGAEHKLDLTSDVTHLLYKYVAKERGDVKVLRPEWVEAVRQRWMRDESINLNELDVQHRVPTLAGLKICITGFDDLTFRAQLQKNVVENGGQYTGDLTKDVTHLIAARPSGKKFEYGMQWQKKVVSLRWYKDTLERGMQLEESTYHPSIPDDEQGIGAWNRSASRSVSPGKRRQRDDSQAQEQPRKLRRTASARFNSQNDTMWSDLVSKDGDDDEKINGKRLQVSRSVPNLQQQKSEAGDEHRGANRQRGIFSDRCFVLQGFSAHQEPILQNVVQSHGGTVVTTLANLAAAQAMESQGRIVLLPHQTALEQLPPLLDAIEVASELWVEHCMFSKRFYPPSAYPLGQFLPRVRPPGFSNLVVTSTGFSGITPNHIAKIVSRLGAKYDQTFKADVNVLVCSSQGRSREKVELARTWRIPVVTESWLWACIKENRQASFEKYALPGSRIRRMPDPKSASGKDELRTKVATKPDTTPELDRSAPCEKKSGPVAASKTVEESVLHLGADDEGMILLEDDSVTADVDVDGPGGVPKGDRQNADFDITSECHERKRAAAHTRPKAANEQGKVLRAISPNIPKPKKRLFQRGFDGADSDTENRGQETALKPTETGPKALDIDAETLNGEIRELLDLKSKLKERKSETMGTSSKPKKQLMGRALSNLSNTSSASHVRQTRAGSVDSINTDGVGHEIVPSAPIASNELGTKTDDHPKKPLDEHAGGIRCAGDEHAHYVEAEEPALTQLVYEDPEEVRHSRQKLAAKRRQRSRLTDKESSPPPNKTRATPAKRIQDDDVLTEAGWGAGRRTRKKPSPKCGLKEF</sequence>
<feature type="compositionally biased region" description="Basic and acidic residues" evidence="2">
    <location>
        <begin position="735"/>
        <end position="752"/>
    </location>
</feature>
<dbReference type="Gene3D" id="3.40.50.10190">
    <property type="entry name" value="BRCT domain"/>
    <property type="match status" value="4"/>
</dbReference>
<feature type="compositionally biased region" description="Basic residues" evidence="2">
    <location>
        <begin position="784"/>
        <end position="796"/>
    </location>
</feature>
<feature type="region of interest" description="Disordered" evidence="2">
    <location>
        <begin position="611"/>
        <end position="640"/>
    </location>
</feature>
<feature type="region of interest" description="Disordered" evidence="2">
    <location>
        <begin position="197"/>
        <end position="281"/>
    </location>
</feature>
<feature type="domain" description="BRCT" evidence="3">
    <location>
        <begin position="282"/>
        <end position="379"/>
    </location>
</feature>
<keyword evidence="5" id="KW-1185">Reference proteome</keyword>
<dbReference type="PROSITE" id="PS50172">
    <property type="entry name" value="BRCT"/>
    <property type="match status" value="4"/>
</dbReference>
<dbReference type="STRING" id="1664694.A0A0N1H1Z2"/>
<dbReference type="InterPro" id="IPR001357">
    <property type="entry name" value="BRCT_dom"/>
</dbReference>
<keyword evidence="1" id="KW-0677">Repeat</keyword>
<dbReference type="Pfam" id="PF12738">
    <property type="entry name" value="PTCB-BRCT"/>
    <property type="match status" value="3"/>
</dbReference>
<dbReference type="GO" id="GO:0006270">
    <property type="term" value="P:DNA replication initiation"/>
    <property type="evidence" value="ECO:0007669"/>
    <property type="project" value="TreeGrafter"/>
</dbReference>
<feature type="compositionally biased region" description="Polar residues" evidence="2">
    <location>
        <begin position="259"/>
        <end position="271"/>
    </location>
</feature>
<dbReference type="VEuPathDB" id="FungiDB:AB675_4256"/>
<dbReference type="PANTHER" id="PTHR13561:SF20">
    <property type="entry name" value="DNA TOPOISOMERASE 2-BINDING PROTEIN 1"/>
    <property type="match status" value="1"/>
</dbReference>
<feature type="region of interest" description="Disordered" evidence="2">
    <location>
        <begin position="481"/>
        <end position="524"/>
    </location>
</feature>
<dbReference type="AlphaFoldDB" id="A0A0N1H1Z2"/>
<evidence type="ECO:0000256" key="2">
    <source>
        <dbReference type="SAM" id="MobiDB-lite"/>
    </source>
</evidence>
<feature type="compositionally biased region" description="Polar residues" evidence="2">
    <location>
        <begin position="228"/>
        <end position="237"/>
    </location>
</feature>
<dbReference type="EMBL" id="LFJN01000018">
    <property type="protein sequence ID" value="KPI38535.1"/>
    <property type="molecule type" value="Genomic_DNA"/>
</dbReference>
<feature type="compositionally biased region" description="Basic and acidic residues" evidence="2">
    <location>
        <begin position="483"/>
        <end position="498"/>
    </location>
</feature>
<proteinExistence type="predicted"/>
<feature type="region of interest" description="Disordered" evidence="2">
    <location>
        <begin position="771"/>
        <end position="848"/>
    </location>
</feature>
<feature type="domain" description="BRCT" evidence="3">
    <location>
        <begin position="93"/>
        <end position="182"/>
    </location>
</feature>
<evidence type="ECO:0000259" key="3">
    <source>
        <dbReference type="PROSITE" id="PS50172"/>
    </source>
</evidence>
<feature type="compositionally biased region" description="Basic and acidic residues" evidence="2">
    <location>
        <begin position="509"/>
        <end position="520"/>
    </location>
</feature>
<dbReference type="GO" id="GO:0007095">
    <property type="term" value="P:mitotic G2 DNA damage checkpoint signaling"/>
    <property type="evidence" value="ECO:0007669"/>
    <property type="project" value="TreeGrafter"/>
</dbReference>
<dbReference type="Proteomes" id="UP000038010">
    <property type="component" value="Unassembled WGS sequence"/>
</dbReference>